<dbReference type="Gene3D" id="1.10.490.10">
    <property type="entry name" value="Globins"/>
    <property type="match status" value="1"/>
</dbReference>
<feature type="compositionally biased region" description="Basic and acidic residues" evidence="1">
    <location>
        <begin position="66"/>
        <end position="94"/>
    </location>
</feature>
<gene>
    <name evidence="2" type="ORF">L5515_019312</name>
</gene>
<reference evidence="2 3" key="1">
    <citation type="submission" date="2022-04" db="EMBL/GenBank/DDBJ databases">
        <title>Chromosome-level reference genomes for two strains of Caenorhabditis briggsae: an improved platform for comparative genomics.</title>
        <authorList>
            <person name="Stevens L."/>
            <person name="Andersen E."/>
        </authorList>
    </citation>
    <scope>NUCLEOTIDE SEQUENCE [LARGE SCALE GENOMIC DNA]</scope>
    <source>
        <strain evidence="2">VX34</strain>
        <tissue evidence="2">Whole-organism</tissue>
    </source>
</reference>
<dbReference type="SUPFAM" id="SSF46458">
    <property type="entry name" value="Globin-like"/>
    <property type="match status" value="1"/>
</dbReference>
<feature type="compositionally biased region" description="Low complexity" evidence="1">
    <location>
        <begin position="262"/>
        <end position="273"/>
    </location>
</feature>
<sequence length="500" mass="53166">MGNTSSSSSRMSKKSESMEIKTKPKASPANGEFNKSKSMMDMSTKSSRMSTSTTSNTSRQKSITSIKDKDRPKSTREAKGSDISRTKSMKKESHPITSQCREIISQCFDNPHSEFANKVVQRIFEKREDYQKYIMNLGKERSVIVNNRLKILVEDIVAHIHDSDYIELVSKQYGEEHVELKQYGFKPDFWVAVADAMTLEGVILDMANHQPADTVSAWSSLVTLIFSSVRDGYYSELRRHRMSSRRTLKHQSTVDSREENNEGSSSSNQNGGSIATTAAGMLGQRDHSRSTPVHISDEGTPRNVLAGSRRETLRSVSTYSTDSQPHSGRRNGSDAGPSTSSSTSNDQELNHNPKPWSSSIGGSIAGGDALPTPWTSSVGGPIAGGDALPKPWSSSIGCPIAGGDALPKAWSSSIGGPIAGGDALPKAWSSSIGGPIAGGDALPTPWTSSIGGPIAGGDALPTPWTSSIGGPIAGGDALPTPWTSSIGGPIAGGDALEIIL</sequence>
<evidence type="ECO:0000313" key="2">
    <source>
        <dbReference type="EMBL" id="UMM44048.1"/>
    </source>
</evidence>
<proteinExistence type="predicted"/>
<organism evidence="2 3">
    <name type="scientific">Caenorhabditis briggsae</name>
    <dbReference type="NCBI Taxonomy" id="6238"/>
    <lineage>
        <taxon>Eukaryota</taxon>
        <taxon>Metazoa</taxon>
        <taxon>Ecdysozoa</taxon>
        <taxon>Nematoda</taxon>
        <taxon>Chromadorea</taxon>
        <taxon>Rhabditida</taxon>
        <taxon>Rhabditina</taxon>
        <taxon>Rhabditomorpha</taxon>
        <taxon>Rhabditoidea</taxon>
        <taxon>Rhabditidae</taxon>
        <taxon>Peloderinae</taxon>
        <taxon>Caenorhabditis</taxon>
    </lineage>
</organism>
<evidence type="ECO:0000313" key="3">
    <source>
        <dbReference type="Proteomes" id="UP000829354"/>
    </source>
</evidence>
<dbReference type="InterPro" id="IPR009050">
    <property type="entry name" value="Globin-like_sf"/>
</dbReference>
<feature type="region of interest" description="Disordered" evidence="1">
    <location>
        <begin position="241"/>
        <end position="382"/>
    </location>
</feature>
<dbReference type="GO" id="GO:0020037">
    <property type="term" value="F:heme binding"/>
    <property type="evidence" value="ECO:0007669"/>
    <property type="project" value="InterPro"/>
</dbReference>
<accession>A0AAE9FJ13</accession>
<dbReference type="EMBL" id="CP092625">
    <property type="protein sequence ID" value="UMM44048.1"/>
    <property type="molecule type" value="Genomic_DNA"/>
</dbReference>
<protein>
    <submittedName>
        <fullName evidence="2">Uncharacterized protein</fullName>
    </submittedName>
</protein>
<feature type="compositionally biased region" description="Basic and acidic residues" evidence="1">
    <location>
        <begin position="13"/>
        <end position="22"/>
    </location>
</feature>
<feature type="region of interest" description="Disordered" evidence="1">
    <location>
        <begin position="1"/>
        <end position="97"/>
    </location>
</feature>
<feature type="compositionally biased region" description="Low complexity" evidence="1">
    <location>
        <begin position="1"/>
        <end position="10"/>
    </location>
</feature>
<dbReference type="Proteomes" id="UP000829354">
    <property type="component" value="Chromosome X"/>
</dbReference>
<feature type="compositionally biased region" description="Basic and acidic residues" evidence="1">
    <location>
        <begin position="284"/>
        <end position="300"/>
    </location>
</feature>
<dbReference type="AlphaFoldDB" id="A0AAE9FJ13"/>
<evidence type="ECO:0000256" key="1">
    <source>
        <dbReference type="SAM" id="MobiDB-lite"/>
    </source>
</evidence>
<dbReference type="GO" id="GO:0019825">
    <property type="term" value="F:oxygen binding"/>
    <property type="evidence" value="ECO:0007669"/>
    <property type="project" value="InterPro"/>
</dbReference>
<feature type="compositionally biased region" description="Low complexity" evidence="1">
    <location>
        <begin position="36"/>
        <end position="62"/>
    </location>
</feature>
<keyword evidence="3" id="KW-1185">Reference proteome</keyword>
<dbReference type="InterPro" id="IPR044399">
    <property type="entry name" value="Mb-like_M"/>
</dbReference>
<dbReference type="CDD" id="cd01040">
    <property type="entry name" value="Mb-like"/>
    <property type="match status" value="1"/>
</dbReference>
<feature type="compositionally biased region" description="Polar residues" evidence="1">
    <location>
        <begin position="314"/>
        <end position="326"/>
    </location>
</feature>
<dbReference type="InterPro" id="IPR012292">
    <property type="entry name" value="Globin/Proto"/>
</dbReference>
<name>A0AAE9FJ13_CAEBR</name>